<comment type="caution">
    <text evidence="4">The sequence shown here is derived from an EMBL/GenBank/DDBJ whole genome shotgun (WGS) entry which is preliminary data.</text>
</comment>
<dbReference type="InterPro" id="IPR016181">
    <property type="entry name" value="Acyl_CoA_acyltransferase"/>
</dbReference>
<dbReference type="Gene3D" id="3.40.630.30">
    <property type="match status" value="1"/>
</dbReference>
<evidence type="ECO:0000259" key="3">
    <source>
        <dbReference type="PROSITE" id="PS51186"/>
    </source>
</evidence>
<keyword evidence="1" id="KW-0808">Transferase</keyword>
<organism evidence="4 5">
    <name type="scientific">Arenibacterium halophilum</name>
    <dbReference type="NCBI Taxonomy" id="2583821"/>
    <lineage>
        <taxon>Bacteria</taxon>
        <taxon>Pseudomonadati</taxon>
        <taxon>Pseudomonadota</taxon>
        <taxon>Alphaproteobacteria</taxon>
        <taxon>Rhodobacterales</taxon>
        <taxon>Paracoccaceae</taxon>
        <taxon>Arenibacterium</taxon>
    </lineage>
</organism>
<proteinExistence type="predicted"/>
<accession>A0ABY2X9N0</accession>
<dbReference type="SUPFAM" id="SSF55729">
    <property type="entry name" value="Acyl-CoA N-acyltransferases (Nat)"/>
    <property type="match status" value="1"/>
</dbReference>
<evidence type="ECO:0000256" key="1">
    <source>
        <dbReference type="ARBA" id="ARBA00022679"/>
    </source>
</evidence>
<protein>
    <submittedName>
        <fullName evidence="4">GNAT family N-acetyltransferase</fullName>
    </submittedName>
</protein>
<keyword evidence="5" id="KW-1185">Reference proteome</keyword>
<dbReference type="PROSITE" id="PS51186">
    <property type="entry name" value="GNAT"/>
    <property type="match status" value="1"/>
</dbReference>
<reference evidence="4 5" key="1">
    <citation type="submission" date="2019-05" db="EMBL/GenBank/DDBJ databases">
        <title>Marivita sp. nov. isolated from sea sediment.</title>
        <authorList>
            <person name="Kim W."/>
        </authorList>
    </citation>
    <scope>NUCLEOTIDE SEQUENCE [LARGE SCALE GENOMIC DNA]</scope>
    <source>
        <strain evidence="4 5">CAU 1492</strain>
    </source>
</reference>
<dbReference type="Pfam" id="PF00583">
    <property type="entry name" value="Acetyltransf_1"/>
    <property type="match status" value="1"/>
</dbReference>
<dbReference type="Proteomes" id="UP001191082">
    <property type="component" value="Unassembled WGS sequence"/>
</dbReference>
<dbReference type="PANTHER" id="PTHR43877">
    <property type="entry name" value="AMINOALKYLPHOSPHONATE N-ACETYLTRANSFERASE-RELATED-RELATED"/>
    <property type="match status" value="1"/>
</dbReference>
<dbReference type="EMBL" id="VCPC01000002">
    <property type="protein sequence ID" value="TMV12730.1"/>
    <property type="molecule type" value="Genomic_DNA"/>
</dbReference>
<evidence type="ECO:0000256" key="2">
    <source>
        <dbReference type="ARBA" id="ARBA00023315"/>
    </source>
</evidence>
<keyword evidence="2" id="KW-0012">Acyltransferase</keyword>
<dbReference type="RefSeq" id="WP_138863284.1">
    <property type="nucleotide sequence ID" value="NZ_VCPC01000002.1"/>
</dbReference>
<sequence length="164" mass="17804">MNPRRLQPGETGLAQTLDLIRRCFAEMDGRIDPPSSMHRLTMPDMERAALTGEIWCIGTPALACVTLTPQPDSLYIGKLAVDPGARRQGLAARLIDVAAQRAIALGLTRLRLQTRIELVENHATFARLGFVETGRTAHKGYDTPTSITMERPADPGAICGAKSL</sequence>
<dbReference type="InterPro" id="IPR000182">
    <property type="entry name" value="GNAT_dom"/>
</dbReference>
<feature type="domain" description="N-acetyltransferase" evidence="3">
    <location>
        <begin position="1"/>
        <end position="154"/>
    </location>
</feature>
<name>A0ABY2X9N0_9RHOB</name>
<dbReference type="InterPro" id="IPR050832">
    <property type="entry name" value="Bact_Acetyltransf"/>
</dbReference>
<dbReference type="CDD" id="cd04301">
    <property type="entry name" value="NAT_SF"/>
    <property type="match status" value="1"/>
</dbReference>
<evidence type="ECO:0000313" key="5">
    <source>
        <dbReference type="Proteomes" id="UP001191082"/>
    </source>
</evidence>
<evidence type="ECO:0000313" key="4">
    <source>
        <dbReference type="EMBL" id="TMV12730.1"/>
    </source>
</evidence>
<gene>
    <name evidence="4" type="ORF">FGK64_07950</name>
</gene>